<sequence>MTEAGNDANGSDTAMRAVADDDAGLPAAIPAATLVIFRERAGASPELLMVERAQKMAFAAGAMVFPGGRIDPGDHALARALMPGHDGGVEDDGEAAARIAAIRETIEEAGVPVGLVDVPAPATLEAMRRALHAGVPFGDVLRDAGATLDLEALVPFARWRPAHPNMRIFDTRFYLARLPADAPAASVDRTENVQLAWASAASVLADADAGRLSIIFPTRRNLERLARFSSYDEAVAHARATPIRVVTPWTERREGEERLCIPEDLGYPVTSEAIGSAMRG</sequence>
<evidence type="ECO:0000256" key="6">
    <source>
        <dbReference type="ARBA" id="ARBA00023211"/>
    </source>
</evidence>
<name>A0A1H7NQF0_9SPHN</name>
<dbReference type="PANTHER" id="PTHR12318">
    <property type="entry name" value="TESTOSTERONE-REGULATED PROTEIN RP2"/>
    <property type="match status" value="1"/>
</dbReference>
<dbReference type="InterPro" id="IPR015797">
    <property type="entry name" value="NUDIX_hydrolase-like_dom_sf"/>
</dbReference>
<accession>A0A1H7NQF0</accession>
<dbReference type="PROSITE" id="PS51462">
    <property type="entry name" value="NUDIX"/>
    <property type="match status" value="1"/>
</dbReference>
<protein>
    <submittedName>
        <fullName evidence="8">NUDIX domain-containing protein</fullName>
    </submittedName>
</protein>
<evidence type="ECO:0000256" key="2">
    <source>
        <dbReference type="ARBA" id="ARBA00001946"/>
    </source>
</evidence>
<dbReference type="PANTHER" id="PTHR12318:SF0">
    <property type="entry name" value="ACYL-COENZYME A DIPHOSPHATASE NUDT19"/>
    <property type="match status" value="1"/>
</dbReference>
<gene>
    <name evidence="8" type="ORF">SAMN05216382_1657</name>
</gene>
<reference evidence="9" key="1">
    <citation type="submission" date="2016-10" db="EMBL/GenBank/DDBJ databases">
        <authorList>
            <person name="Varghese N."/>
            <person name="Submissions S."/>
        </authorList>
    </citation>
    <scope>NUCLEOTIDE SEQUENCE [LARGE SCALE GENOMIC DNA]</scope>
    <source>
        <strain evidence="9">JS21-1</strain>
    </source>
</reference>
<evidence type="ECO:0000256" key="1">
    <source>
        <dbReference type="ARBA" id="ARBA00001936"/>
    </source>
</evidence>
<dbReference type="EMBL" id="FNZZ01000003">
    <property type="protein sequence ID" value="SEL25790.1"/>
    <property type="molecule type" value="Genomic_DNA"/>
</dbReference>
<keyword evidence="9" id="KW-1185">Reference proteome</keyword>
<keyword evidence="4" id="KW-0378">Hydrolase</keyword>
<keyword evidence="6" id="KW-0464">Manganese</keyword>
<dbReference type="Gene3D" id="3.90.79.10">
    <property type="entry name" value="Nucleoside Triphosphate Pyrophosphohydrolase"/>
    <property type="match status" value="1"/>
</dbReference>
<dbReference type="InterPro" id="IPR039121">
    <property type="entry name" value="NUDT19"/>
</dbReference>
<dbReference type="STRING" id="1855283.SAMN05216382_1657"/>
<organism evidence="8 9">
    <name type="scientific">Sphingomonas palmae</name>
    <dbReference type="NCBI Taxonomy" id="1855283"/>
    <lineage>
        <taxon>Bacteria</taxon>
        <taxon>Pseudomonadati</taxon>
        <taxon>Pseudomonadota</taxon>
        <taxon>Alphaproteobacteria</taxon>
        <taxon>Sphingomonadales</taxon>
        <taxon>Sphingomonadaceae</taxon>
        <taxon>Sphingomonas</taxon>
    </lineage>
</organism>
<proteinExistence type="predicted"/>
<evidence type="ECO:0000256" key="5">
    <source>
        <dbReference type="ARBA" id="ARBA00022842"/>
    </source>
</evidence>
<dbReference type="GO" id="GO:0016818">
    <property type="term" value="F:hydrolase activity, acting on acid anhydrides, in phosphorus-containing anhydrides"/>
    <property type="evidence" value="ECO:0007669"/>
    <property type="project" value="InterPro"/>
</dbReference>
<feature type="domain" description="Nudix hydrolase" evidence="7">
    <location>
        <begin position="27"/>
        <end position="220"/>
    </location>
</feature>
<keyword evidence="5" id="KW-0460">Magnesium</keyword>
<comment type="cofactor">
    <cofactor evidence="2">
        <name>Mg(2+)</name>
        <dbReference type="ChEBI" id="CHEBI:18420"/>
    </cofactor>
</comment>
<dbReference type="InterPro" id="IPR000086">
    <property type="entry name" value="NUDIX_hydrolase_dom"/>
</dbReference>
<evidence type="ECO:0000256" key="3">
    <source>
        <dbReference type="ARBA" id="ARBA00022723"/>
    </source>
</evidence>
<evidence type="ECO:0000313" key="9">
    <source>
        <dbReference type="Proteomes" id="UP000199214"/>
    </source>
</evidence>
<dbReference type="Proteomes" id="UP000199214">
    <property type="component" value="Unassembled WGS sequence"/>
</dbReference>
<dbReference type="AlphaFoldDB" id="A0A1H7NQF0"/>
<comment type="cofactor">
    <cofactor evidence="1">
        <name>Mn(2+)</name>
        <dbReference type="ChEBI" id="CHEBI:29035"/>
    </cofactor>
</comment>
<evidence type="ECO:0000259" key="7">
    <source>
        <dbReference type="PROSITE" id="PS51462"/>
    </source>
</evidence>
<evidence type="ECO:0000256" key="4">
    <source>
        <dbReference type="ARBA" id="ARBA00022801"/>
    </source>
</evidence>
<keyword evidence="3" id="KW-0479">Metal-binding</keyword>
<dbReference type="GO" id="GO:0046872">
    <property type="term" value="F:metal ion binding"/>
    <property type="evidence" value="ECO:0007669"/>
    <property type="project" value="UniProtKB-KW"/>
</dbReference>
<evidence type="ECO:0000313" key="8">
    <source>
        <dbReference type="EMBL" id="SEL25790.1"/>
    </source>
</evidence>
<dbReference type="SUPFAM" id="SSF55811">
    <property type="entry name" value="Nudix"/>
    <property type="match status" value="1"/>
</dbReference>